<name>A0ABQ8J3H5_DERPT</name>
<dbReference type="Proteomes" id="UP000887458">
    <property type="component" value="Unassembled WGS sequence"/>
</dbReference>
<evidence type="ECO:0000313" key="3">
    <source>
        <dbReference type="Proteomes" id="UP000887458"/>
    </source>
</evidence>
<keyword evidence="3" id="KW-1185">Reference proteome</keyword>
<evidence type="ECO:0000256" key="1">
    <source>
        <dbReference type="SAM" id="MobiDB-lite"/>
    </source>
</evidence>
<protein>
    <submittedName>
        <fullName evidence="2">Uncharacterized protein</fullName>
    </submittedName>
</protein>
<evidence type="ECO:0000313" key="2">
    <source>
        <dbReference type="EMBL" id="KAH9417084.1"/>
    </source>
</evidence>
<sequence length="75" mass="9279">MSSFWKNKEEEEKKLNEKQQQESIQMKFINQPMKMLKKKTKENADDYMRICTRNNKEILKNFNFPCLIRKKDENF</sequence>
<proteinExistence type="predicted"/>
<reference evidence="2 3" key="2">
    <citation type="journal article" date="2022" name="Mol. Biol. Evol.">
        <title>Comparative Genomics Reveals Insights into the Divergent Evolution of Astigmatic Mites and Household Pest Adaptations.</title>
        <authorList>
            <person name="Xiong Q."/>
            <person name="Wan A.T."/>
            <person name="Liu X."/>
            <person name="Fung C.S."/>
            <person name="Xiao X."/>
            <person name="Malainual N."/>
            <person name="Hou J."/>
            <person name="Wang L."/>
            <person name="Wang M."/>
            <person name="Yang K.Y."/>
            <person name="Cui Y."/>
            <person name="Leung E.L."/>
            <person name="Nong W."/>
            <person name="Shin S.K."/>
            <person name="Au S.W."/>
            <person name="Jeong K.Y."/>
            <person name="Chew F.T."/>
            <person name="Hui J.H."/>
            <person name="Leung T.F."/>
            <person name="Tungtrongchitr A."/>
            <person name="Zhong N."/>
            <person name="Liu Z."/>
            <person name="Tsui S.K."/>
        </authorList>
    </citation>
    <scope>NUCLEOTIDE SEQUENCE [LARGE SCALE GENOMIC DNA]</scope>
    <source>
        <strain evidence="2">Derp</strain>
    </source>
</reference>
<accession>A0ABQ8J3H5</accession>
<gene>
    <name evidence="2" type="ORF">DERP_013200</name>
</gene>
<dbReference type="EMBL" id="NJHN03000082">
    <property type="protein sequence ID" value="KAH9417084.1"/>
    <property type="molecule type" value="Genomic_DNA"/>
</dbReference>
<feature type="region of interest" description="Disordered" evidence="1">
    <location>
        <begin position="1"/>
        <end position="22"/>
    </location>
</feature>
<comment type="caution">
    <text evidence="2">The sequence shown here is derived from an EMBL/GenBank/DDBJ whole genome shotgun (WGS) entry which is preliminary data.</text>
</comment>
<feature type="compositionally biased region" description="Basic and acidic residues" evidence="1">
    <location>
        <begin position="1"/>
        <end position="20"/>
    </location>
</feature>
<reference evidence="2 3" key="1">
    <citation type="journal article" date="2018" name="J. Allergy Clin. Immunol.">
        <title>High-quality assembly of Dermatophagoides pteronyssinus genome and transcriptome reveals a wide range of novel allergens.</title>
        <authorList>
            <person name="Liu X.Y."/>
            <person name="Yang K.Y."/>
            <person name="Wang M.Q."/>
            <person name="Kwok J.S."/>
            <person name="Zeng X."/>
            <person name="Yang Z."/>
            <person name="Xiao X.J."/>
            <person name="Lau C.P."/>
            <person name="Li Y."/>
            <person name="Huang Z.M."/>
            <person name="Ba J.G."/>
            <person name="Yim A.K."/>
            <person name="Ouyang C.Y."/>
            <person name="Ngai S.M."/>
            <person name="Chan T.F."/>
            <person name="Leung E.L."/>
            <person name="Liu L."/>
            <person name="Liu Z.G."/>
            <person name="Tsui S.K."/>
        </authorList>
    </citation>
    <scope>NUCLEOTIDE SEQUENCE [LARGE SCALE GENOMIC DNA]</scope>
    <source>
        <strain evidence="2">Derp</strain>
    </source>
</reference>
<organism evidence="2 3">
    <name type="scientific">Dermatophagoides pteronyssinus</name>
    <name type="common">European house dust mite</name>
    <dbReference type="NCBI Taxonomy" id="6956"/>
    <lineage>
        <taxon>Eukaryota</taxon>
        <taxon>Metazoa</taxon>
        <taxon>Ecdysozoa</taxon>
        <taxon>Arthropoda</taxon>
        <taxon>Chelicerata</taxon>
        <taxon>Arachnida</taxon>
        <taxon>Acari</taxon>
        <taxon>Acariformes</taxon>
        <taxon>Sarcoptiformes</taxon>
        <taxon>Astigmata</taxon>
        <taxon>Psoroptidia</taxon>
        <taxon>Analgoidea</taxon>
        <taxon>Pyroglyphidae</taxon>
        <taxon>Dermatophagoidinae</taxon>
        <taxon>Dermatophagoides</taxon>
    </lineage>
</organism>